<gene>
    <name evidence="7" type="ORF">HORIV_44130</name>
</gene>
<dbReference type="InterPro" id="IPR015931">
    <property type="entry name" value="Acnase/IPM_dHydase_lsu_aba_1/3"/>
</dbReference>
<dbReference type="Proteomes" id="UP000289555">
    <property type="component" value="Chromosome"/>
</dbReference>
<evidence type="ECO:0000256" key="5">
    <source>
        <dbReference type="ARBA" id="ARBA00023501"/>
    </source>
</evidence>
<keyword evidence="2" id="KW-0479">Metal-binding</keyword>
<evidence type="ECO:0000313" key="8">
    <source>
        <dbReference type="Proteomes" id="UP000289555"/>
    </source>
</evidence>
<dbReference type="PANTHER" id="PTHR11670">
    <property type="entry name" value="ACONITASE/IRON-RESPONSIVE ELEMENT FAMILY MEMBER"/>
    <property type="match status" value="1"/>
</dbReference>
<evidence type="ECO:0000313" key="7">
    <source>
        <dbReference type="EMBL" id="BBI51992.1"/>
    </source>
</evidence>
<dbReference type="SUPFAM" id="SSF53732">
    <property type="entry name" value="Aconitase iron-sulfur domain"/>
    <property type="match status" value="1"/>
</dbReference>
<evidence type="ECO:0000256" key="2">
    <source>
        <dbReference type="ARBA" id="ARBA00022723"/>
    </source>
</evidence>
<reference evidence="8" key="1">
    <citation type="journal article" date="2019" name="Microbiol. Resour. Announc.">
        <title>Complete Genome Sequence of Halomonas olivaria, a Moderately Halophilic Bacterium Isolated from Olive Processing Effluents, Obtained by Nanopore Sequencing.</title>
        <authorList>
            <person name="Nagata S."/>
            <person name="Ii K.M."/>
            <person name="Tsukimi T."/>
            <person name="Miura M.C."/>
            <person name="Galipon J."/>
            <person name="Arakawa K."/>
        </authorList>
    </citation>
    <scope>NUCLEOTIDE SEQUENCE [LARGE SCALE GENOMIC DNA]</scope>
    <source>
        <strain evidence="8">TYRC17</strain>
    </source>
</reference>
<dbReference type="InterPro" id="IPR001030">
    <property type="entry name" value="Acoase/IPM_deHydtase_lsu_aba"/>
</dbReference>
<dbReference type="InterPro" id="IPR036008">
    <property type="entry name" value="Aconitase_4Fe-4S_dom"/>
</dbReference>
<dbReference type="Gene3D" id="3.30.499.10">
    <property type="entry name" value="Aconitase, domain 3"/>
    <property type="match status" value="1"/>
</dbReference>
<keyword evidence="3" id="KW-0408">Iron</keyword>
<comment type="catalytic activity">
    <reaction evidence="5">
        <text>citrate = D-threo-isocitrate</text>
        <dbReference type="Rhea" id="RHEA:10336"/>
        <dbReference type="ChEBI" id="CHEBI:15562"/>
        <dbReference type="ChEBI" id="CHEBI:16947"/>
        <dbReference type="EC" id="4.2.1.3"/>
    </reaction>
</comment>
<keyword evidence="4" id="KW-0411">Iron-sulfur</keyword>
<protein>
    <recommendedName>
        <fullName evidence="1">aconitate hydratase</fullName>
        <ecNumber evidence="1">4.2.1.3</ecNumber>
    </recommendedName>
</protein>
<keyword evidence="8" id="KW-1185">Reference proteome</keyword>
<proteinExistence type="predicted"/>
<feature type="domain" description="Aconitase/3-isopropylmalate dehydratase large subunit alpha/beta/alpha" evidence="6">
    <location>
        <begin position="2"/>
        <end position="154"/>
    </location>
</feature>
<evidence type="ECO:0000256" key="1">
    <source>
        <dbReference type="ARBA" id="ARBA00012926"/>
    </source>
</evidence>
<evidence type="ECO:0000259" key="6">
    <source>
        <dbReference type="Pfam" id="PF00330"/>
    </source>
</evidence>
<evidence type="ECO:0000256" key="3">
    <source>
        <dbReference type="ARBA" id="ARBA00023004"/>
    </source>
</evidence>
<evidence type="ECO:0000256" key="4">
    <source>
        <dbReference type="ARBA" id="ARBA00023014"/>
    </source>
</evidence>
<dbReference type="EMBL" id="AP019416">
    <property type="protein sequence ID" value="BBI51992.1"/>
    <property type="molecule type" value="Genomic_DNA"/>
</dbReference>
<dbReference type="EC" id="4.2.1.3" evidence="1"/>
<accession>A0ABM7GMW8</accession>
<dbReference type="InterPro" id="IPR006249">
    <property type="entry name" value="Aconitase/IRP2"/>
</dbReference>
<sequence>MMLGRASMMRLPDIVGVELTGKLQPGITGTDMVLAITEFLRKERVVGAYLEFYGEGANALTVGDRATISNMTPEYGATAAMFYIDGQTIDYLKLTGREDDQVALVETYAKQTGLWADSLTEVEYERVLTFDLSSVTRTLAGPSNPTPICLLQSLPSAALPWGLKQRRRRKKPAKCPMAR</sequence>
<organism evidence="7 8">
    <name type="scientific">Vreelandella olivaria</name>
    <dbReference type="NCBI Taxonomy" id="390919"/>
    <lineage>
        <taxon>Bacteria</taxon>
        <taxon>Pseudomonadati</taxon>
        <taxon>Pseudomonadota</taxon>
        <taxon>Gammaproteobacteria</taxon>
        <taxon>Oceanospirillales</taxon>
        <taxon>Halomonadaceae</taxon>
        <taxon>Vreelandella</taxon>
    </lineage>
</organism>
<name>A0ABM7GMW8_9GAMM</name>
<dbReference type="Pfam" id="PF00330">
    <property type="entry name" value="Aconitase"/>
    <property type="match status" value="1"/>
</dbReference>